<dbReference type="NCBIfam" id="TIGR01352">
    <property type="entry name" value="tonB_Cterm"/>
    <property type="match status" value="1"/>
</dbReference>
<gene>
    <name evidence="13" type="ORF">RED65_07304</name>
</gene>
<dbReference type="HOGENOM" id="CLU_052089_0_0_6"/>
<dbReference type="SUPFAM" id="SSF74653">
    <property type="entry name" value="TolA/TonB C-terminal domain"/>
    <property type="match status" value="1"/>
</dbReference>
<keyword evidence="6 11" id="KW-0812">Transmembrane</keyword>
<dbReference type="Proteomes" id="UP000004263">
    <property type="component" value="Unassembled WGS sequence"/>
</dbReference>
<dbReference type="PANTHER" id="PTHR33446:SF11">
    <property type="entry name" value="TONB3"/>
    <property type="match status" value="1"/>
</dbReference>
<dbReference type="STRING" id="207949.RED65_07304"/>
<reference evidence="13 14" key="1">
    <citation type="submission" date="2006-03" db="EMBL/GenBank/DDBJ databases">
        <authorList>
            <person name="Pinhassi J."/>
            <person name="Pedros-Alio C."/>
            <person name="Ferriera S."/>
            <person name="Johnson J."/>
            <person name="Kravitz S."/>
            <person name="Halpern A."/>
            <person name="Remington K."/>
            <person name="Beeson K."/>
            <person name="Tran B."/>
            <person name="Rogers Y.-H."/>
            <person name="Friedman R."/>
            <person name="Venter J.C."/>
        </authorList>
    </citation>
    <scope>NUCLEOTIDE SEQUENCE [LARGE SCALE GENOMIC DNA]</scope>
    <source>
        <strain evidence="13 14">RED65</strain>
    </source>
</reference>
<evidence type="ECO:0000256" key="1">
    <source>
        <dbReference type="ARBA" id="ARBA00004383"/>
    </source>
</evidence>
<dbReference type="EMBL" id="AAQH01000021">
    <property type="protein sequence ID" value="EAT11216.1"/>
    <property type="molecule type" value="Genomic_DNA"/>
</dbReference>
<evidence type="ECO:0000256" key="9">
    <source>
        <dbReference type="ARBA" id="ARBA00023136"/>
    </source>
</evidence>
<dbReference type="Pfam" id="PF03544">
    <property type="entry name" value="TonB_C"/>
    <property type="match status" value="1"/>
</dbReference>
<keyword evidence="5" id="KW-0997">Cell inner membrane</keyword>
<dbReference type="InterPro" id="IPR037682">
    <property type="entry name" value="TonB_C"/>
</dbReference>
<sequence length="291" mass="32568">MSQTAAVNDYDRFSFAIFLAGIVHLLIIFGIGFAIPEKQNSATTLDVTLAQTHQQDAPDEADFLAQSNQVGSGSLNERAEMTTTELADYAAEEIQRTQPVQQKASAQKPVPHDRANITSIDSDFFVDSRRLQQEIEAFDLPQGPTKSLLERSLEIASLEAKLDRQRQTLSKKPRTRRLTATSTRQSSDALYMNQWLRKIESVGNLNYPVEAKRQNISGSLRLLVSVRADGTIHEMQILESSGHSVLDNAAKQIVRLAAPFAPFSDEMRKNTDVLEIIRTWQFKQTLFSTNS</sequence>
<dbReference type="OrthoDB" id="9803361at2"/>
<proteinExistence type="inferred from homology"/>
<keyword evidence="8 11" id="KW-1133">Transmembrane helix</keyword>
<dbReference type="InterPro" id="IPR051045">
    <property type="entry name" value="TonB-dependent_transducer"/>
</dbReference>
<evidence type="ECO:0000256" key="2">
    <source>
        <dbReference type="ARBA" id="ARBA00006555"/>
    </source>
</evidence>
<dbReference type="GO" id="GO:0031992">
    <property type="term" value="F:energy transducer activity"/>
    <property type="evidence" value="ECO:0007669"/>
    <property type="project" value="TreeGrafter"/>
</dbReference>
<comment type="caution">
    <text evidence="13">The sequence shown here is derived from an EMBL/GenBank/DDBJ whole genome shotgun (WGS) entry which is preliminary data.</text>
</comment>
<dbReference type="GO" id="GO:0098797">
    <property type="term" value="C:plasma membrane protein complex"/>
    <property type="evidence" value="ECO:0007669"/>
    <property type="project" value="TreeGrafter"/>
</dbReference>
<keyword evidence="3" id="KW-0813">Transport</keyword>
<dbReference type="GO" id="GO:0055085">
    <property type="term" value="P:transmembrane transport"/>
    <property type="evidence" value="ECO:0007669"/>
    <property type="project" value="InterPro"/>
</dbReference>
<dbReference type="PANTHER" id="PTHR33446">
    <property type="entry name" value="PROTEIN TONB-RELATED"/>
    <property type="match status" value="1"/>
</dbReference>
<keyword evidence="4" id="KW-1003">Cell membrane</keyword>
<keyword evidence="14" id="KW-1185">Reference proteome</keyword>
<evidence type="ECO:0000256" key="4">
    <source>
        <dbReference type="ARBA" id="ARBA00022475"/>
    </source>
</evidence>
<feature type="transmembrane region" description="Helical" evidence="11">
    <location>
        <begin position="12"/>
        <end position="35"/>
    </location>
</feature>
<name>Q1MZ12_9GAMM</name>
<evidence type="ECO:0000313" key="14">
    <source>
        <dbReference type="Proteomes" id="UP000004263"/>
    </source>
</evidence>
<keyword evidence="9 11" id="KW-0472">Membrane</keyword>
<evidence type="ECO:0000256" key="5">
    <source>
        <dbReference type="ARBA" id="ARBA00022519"/>
    </source>
</evidence>
<feature type="domain" description="TonB C-terminal" evidence="12">
    <location>
        <begin position="192"/>
        <end position="289"/>
    </location>
</feature>
<comment type="subcellular location">
    <subcellularLocation>
        <location evidence="1">Cell inner membrane</location>
        <topology evidence="1">Single-pass membrane protein</topology>
        <orientation evidence="1">Periplasmic side</orientation>
    </subcellularLocation>
</comment>
<comment type="similarity">
    <text evidence="2">Belongs to the TonB family.</text>
</comment>
<evidence type="ECO:0000256" key="3">
    <source>
        <dbReference type="ARBA" id="ARBA00022448"/>
    </source>
</evidence>
<dbReference type="AlphaFoldDB" id="Q1MZ12"/>
<dbReference type="Gene3D" id="3.30.1150.10">
    <property type="match status" value="1"/>
</dbReference>
<evidence type="ECO:0000256" key="10">
    <source>
        <dbReference type="SAM" id="MobiDB-lite"/>
    </source>
</evidence>
<evidence type="ECO:0000256" key="11">
    <source>
        <dbReference type="SAM" id="Phobius"/>
    </source>
</evidence>
<dbReference type="PROSITE" id="PS52015">
    <property type="entry name" value="TONB_CTD"/>
    <property type="match status" value="1"/>
</dbReference>
<evidence type="ECO:0000259" key="12">
    <source>
        <dbReference type="PROSITE" id="PS52015"/>
    </source>
</evidence>
<evidence type="ECO:0000256" key="6">
    <source>
        <dbReference type="ARBA" id="ARBA00022692"/>
    </source>
</evidence>
<evidence type="ECO:0000256" key="7">
    <source>
        <dbReference type="ARBA" id="ARBA00022927"/>
    </source>
</evidence>
<evidence type="ECO:0000256" key="8">
    <source>
        <dbReference type="ARBA" id="ARBA00022989"/>
    </source>
</evidence>
<dbReference type="GO" id="GO:0015031">
    <property type="term" value="P:protein transport"/>
    <property type="evidence" value="ECO:0007669"/>
    <property type="project" value="UniProtKB-KW"/>
</dbReference>
<protein>
    <recommendedName>
        <fullName evidence="12">TonB C-terminal domain-containing protein</fullName>
    </recommendedName>
</protein>
<feature type="region of interest" description="Disordered" evidence="10">
    <location>
        <begin position="164"/>
        <end position="183"/>
    </location>
</feature>
<dbReference type="RefSeq" id="WP_007016685.1">
    <property type="nucleotide sequence ID" value="NZ_AAQH01000021.1"/>
</dbReference>
<evidence type="ECO:0000313" key="13">
    <source>
        <dbReference type="EMBL" id="EAT11216.1"/>
    </source>
</evidence>
<organism evidence="13 14">
    <name type="scientific">Bermanella marisrubri</name>
    <dbReference type="NCBI Taxonomy" id="207949"/>
    <lineage>
        <taxon>Bacteria</taxon>
        <taxon>Pseudomonadati</taxon>
        <taxon>Pseudomonadota</taxon>
        <taxon>Gammaproteobacteria</taxon>
        <taxon>Oceanospirillales</taxon>
        <taxon>Oceanospirillaceae</taxon>
        <taxon>Bermanella</taxon>
    </lineage>
</organism>
<dbReference type="InterPro" id="IPR006260">
    <property type="entry name" value="TonB/TolA_C"/>
</dbReference>
<accession>Q1MZ12</accession>
<keyword evidence="7" id="KW-0653">Protein transport</keyword>